<feature type="transmembrane region" description="Helical" evidence="1">
    <location>
        <begin position="149"/>
        <end position="174"/>
    </location>
</feature>
<accession>A0AAV4UCD5</accession>
<proteinExistence type="predicted"/>
<dbReference type="EMBL" id="BPLR01012637">
    <property type="protein sequence ID" value="GIY55408.1"/>
    <property type="molecule type" value="Genomic_DNA"/>
</dbReference>
<dbReference type="Proteomes" id="UP001054945">
    <property type="component" value="Unassembled WGS sequence"/>
</dbReference>
<evidence type="ECO:0000256" key="1">
    <source>
        <dbReference type="SAM" id="Phobius"/>
    </source>
</evidence>
<evidence type="ECO:0000313" key="2">
    <source>
        <dbReference type="EMBL" id="GIY55408.1"/>
    </source>
</evidence>
<organism evidence="2 3">
    <name type="scientific">Caerostris extrusa</name>
    <name type="common">Bark spider</name>
    <name type="synonym">Caerostris bankana</name>
    <dbReference type="NCBI Taxonomy" id="172846"/>
    <lineage>
        <taxon>Eukaryota</taxon>
        <taxon>Metazoa</taxon>
        <taxon>Ecdysozoa</taxon>
        <taxon>Arthropoda</taxon>
        <taxon>Chelicerata</taxon>
        <taxon>Arachnida</taxon>
        <taxon>Araneae</taxon>
        <taxon>Araneomorphae</taxon>
        <taxon>Entelegynae</taxon>
        <taxon>Araneoidea</taxon>
        <taxon>Araneidae</taxon>
        <taxon>Caerostris</taxon>
    </lineage>
</organism>
<gene>
    <name evidence="2" type="ORF">CEXT_741491</name>
</gene>
<reference evidence="2 3" key="1">
    <citation type="submission" date="2021-06" db="EMBL/GenBank/DDBJ databases">
        <title>Caerostris extrusa draft genome.</title>
        <authorList>
            <person name="Kono N."/>
            <person name="Arakawa K."/>
        </authorList>
    </citation>
    <scope>NUCLEOTIDE SEQUENCE [LARGE SCALE GENOMIC DNA]</scope>
</reference>
<dbReference type="AlphaFoldDB" id="A0AAV4UCD5"/>
<evidence type="ECO:0000313" key="3">
    <source>
        <dbReference type="Proteomes" id="UP001054945"/>
    </source>
</evidence>
<sequence length="223" mass="24432">MMMMVNNPLPGIGGLTGTGTLLNKHRKTDEDNMSHGRVLLGSIIMELAEKLEAALSKYDIKMITKTCVYFTIAVILMTEGHTKLGSYSREVDKRTGWEPEVGGGWAAPMPTPPPKIILIENNKGGQNGGNQKEDKISMLMPVIMSLGPLILAAILMPIFMSLLSGIMSFVKSMLAMKMPSMMMPNMNMMIPAMMPMPMPMPTLPPTEAIVPFVKGIHIMPEKQ</sequence>
<keyword evidence="3" id="KW-1185">Reference proteome</keyword>
<protein>
    <submittedName>
        <fullName evidence="2">Uncharacterized protein</fullName>
    </submittedName>
</protein>
<keyword evidence="1" id="KW-0472">Membrane</keyword>
<name>A0AAV4UCD5_CAEEX</name>
<keyword evidence="1" id="KW-1133">Transmembrane helix</keyword>
<comment type="caution">
    <text evidence="2">The sequence shown here is derived from an EMBL/GenBank/DDBJ whole genome shotgun (WGS) entry which is preliminary data.</text>
</comment>
<keyword evidence="1" id="KW-0812">Transmembrane</keyword>